<gene>
    <name evidence="6" type="ORF">FA13DRAFT_1708270</name>
</gene>
<keyword evidence="3" id="KW-0863">Zinc-finger</keyword>
<dbReference type="OrthoDB" id="3269380at2759"/>
<evidence type="ECO:0000256" key="1">
    <source>
        <dbReference type="ARBA" id="ARBA00022723"/>
    </source>
</evidence>
<name>A0A4Y7TH21_COPMI</name>
<dbReference type="AlphaFoldDB" id="A0A4Y7TH21"/>
<evidence type="ECO:0000256" key="2">
    <source>
        <dbReference type="ARBA" id="ARBA00022737"/>
    </source>
</evidence>
<dbReference type="InterPro" id="IPR051580">
    <property type="entry name" value="ZnF-Chromatin_assoc"/>
</dbReference>
<feature type="compositionally biased region" description="Low complexity" evidence="5">
    <location>
        <begin position="381"/>
        <end position="404"/>
    </location>
</feature>
<feature type="region of interest" description="Disordered" evidence="5">
    <location>
        <begin position="199"/>
        <end position="422"/>
    </location>
</feature>
<feature type="compositionally biased region" description="Low complexity" evidence="5">
    <location>
        <begin position="239"/>
        <end position="257"/>
    </location>
</feature>
<feature type="compositionally biased region" description="Low complexity" evidence="5">
    <location>
        <begin position="97"/>
        <end position="116"/>
    </location>
</feature>
<evidence type="ECO:0000256" key="4">
    <source>
        <dbReference type="ARBA" id="ARBA00022833"/>
    </source>
</evidence>
<keyword evidence="2" id="KW-0677">Repeat</keyword>
<evidence type="ECO:0000256" key="3">
    <source>
        <dbReference type="ARBA" id="ARBA00022771"/>
    </source>
</evidence>
<feature type="compositionally biased region" description="Basic and acidic residues" evidence="5">
    <location>
        <begin position="337"/>
        <end position="348"/>
    </location>
</feature>
<feature type="compositionally biased region" description="Low complexity" evidence="5">
    <location>
        <begin position="412"/>
        <end position="421"/>
    </location>
</feature>
<feature type="region of interest" description="Disordered" evidence="5">
    <location>
        <begin position="76"/>
        <end position="131"/>
    </location>
</feature>
<proteinExistence type="predicted"/>
<keyword evidence="7" id="KW-1185">Reference proteome</keyword>
<dbReference type="PANTHER" id="PTHR23057:SF0">
    <property type="entry name" value="JUXTAPOSED WITH ANOTHER ZINC FINGER PROTEIN 1"/>
    <property type="match status" value="1"/>
</dbReference>
<feature type="compositionally biased region" description="Pro residues" evidence="5">
    <location>
        <begin position="117"/>
        <end position="126"/>
    </location>
</feature>
<keyword evidence="1" id="KW-0479">Metal-binding</keyword>
<evidence type="ECO:0000256" key="5">
    <source>
        <dbReference type="SAM" id="MobiDB-lite"/>
    </source>
</evidence>
<accession>A0A4Y7TH21</accession>
<dbReference type="Gene3D" id="3.30.160.60">
    <property type="entry name" value="Classic Zinc Finger"/>
    <property type="match status" value="1"/>
</dbReference>
<keyword evidence="4" id="KW-0862">Zinc</keyword>
<dbReference type="STRING" id="71717.A0A4Y7TH21"/>
<evidence type="ECO:0008006" key="8">
    <source>
        <dbReference type="Google" id="ProtNLM"/>
    </source>
</evidence>
<feature type="compositionally biased region" description="Low complexity" evidence="5">
    <location>
        <begin position="351"/>
        <end position="372"/>
    </location>
</feature>
<evidence type="ECO:0000313" key="6">
    <source>
        <dbReference type="EMBL" id="TEB33475.1"/>
    </source>
</evidence>
<dbReference type="EMBL" id="QPFP01000012">
    <property type="protein sequence ID" value="TEB33475.1"/>
    <property type="molecule type" value="Genomic_DNA"/>
</dbReference>
<comment type="caution">
    <text evidence="6">The sequence shown here is derived from an EMBL/GenBank/DDBJ whole genome shotgun (WGS) entry which is preliminary data.</text>
</comment>
<feature type="compositionally biased region" description="Basic and acidic residues" evidence="5">
    <location>
        <begin position="199"/>
        <end position="217"/>
    </location>
</feature>
<evidence type="ECO:0000313" key="7">
    <source>
        <dbReference type="Proteomes" id="UP000298030"/>
    </source>
</evidence>
<organism evidence="6 7">
    <name type="scientific">Coprinellus micaceus</name>
    <name type="common">Glistening ink-cap mushroom</name>
    <name type="synonym">Coprinus micaceus</name>
    <dbReference type="NCBI Taxonomy" id="71717"/>
    <lineage>
        <taxon>Eukaryota</taxon>
        <taxon>Fungi</taxon>
        <taxon>Dikarya</taxon>
        <taxon>Basidiomycota</taxon>
        <taxon>Agaricomycotina</taxon>
        <taxon>Agaricomycetes</taxon>
        <taxon>Agaricomycetidae</taxon>
        <taxon>Agaricales</taxon>
        <taxon>Agaricineae</taxon>
        <taxon>Psathyrellaceae</taxon>
        <taxon>Coprinellus</taxon>
    </lineage>
</organism>
<protein>
    <recommendedName>
        <fullName evidence="8">C2H2-type domain-containing protein</fullName>
    </recommendedName>
</protein>
<dbReference type="Proteomes" id="UP000298030">
    <property type="component" value="Unassembled WGS sequence"/>
</dbReference>
<sequence length="516" mass="54711">MPSNIISFGFHSNVTPDYTHTQLITHEDMARVISLERQVCQNYNCCGVPLADFHALMNHFDMSHVSVVAPNGKRIFPPVKPTSTASPTSRSPPPSPSYSSSASSSSRSSSVESSPSPTTPGTPPHAPLESSISHVSLPYTPYSGLALSFGSTESSPNHPCPYSYDVISAFGPEYDFTKDYACYEKAYAHKLERKRLAEQREQEENQREIERLERELHAATLEPSPTVPESDLTESNGHSSLSLSPSPSFSAPESDPFTDSFVAQPPAEVTAPKKSKVRKDGSATSNGGKVPKPKVKSTAAGVCIGPLSSLGRKREKNFKCPHQGCTKSYLNPNGLKYHLEKGTCKFDDSDNSGSGSSSESSPGSPTEPSLSSMAARDEVISPASLLPSTSASDAPTSTPSSYHPPTGPSPPTTSYGPFPSTMRPHEVYQTIMHSAGLPSTATSSLVVTLGERGSHSLPLQRVQSAPSPVSEQVHPATIVNPAPPNLAAPTARHPATVYSHLGQGQVVFSGAASSSL</sequence>
<dbReference type="GO" id="GO:0008270">
    <property type="term" value="F:zinc ion binding"/>
    <property type="evidence" value="ECO:0007669"/>
    <property type="project" value="UniProtKB-KW"/>
</dbReference>
<dbReference type="GO" id="GO:0005634">
    <property type="term" value="C:nucleus"/>
    <property type="evidence" value="ECO:0007669"/>
    <property type="project" value="TreeGrafter"/>
</dbReference>
<dbReference type="PANTHER" id="PTHR23057">
    <property type="entry name" value="JUXTAPOSED WITH ANOTHER ZINC FINGER PROTEIN 1"/>
    <property type="match status" value="1"/>
</dbReference>
<reference evidence="6 7" key="1">
    <citation type="journal article" date="2019" name="Nat. Ecol. Evol.">
        <title>Megaphylogeny resolves global patterns of mushroom evolution.</title>
        <authorList>
            <person name="Varga T."/>
            <person name="Krizsan K."/>
            <person name="Foldi C."/>
            <person name="Dima B."/>
            <person name="Sanchez-Garcia M."/>
            <person name="Sanchez-Ramirez S."/>
            <person name="Szollosi G.J."/>
            <person name="Szarkandi J.G."/>
            <person name="Papp V."/>
            <person name="Albert L."/>
            <person name="Andreopoulos W."/>
            <person name="Angelini C."/>
            <person name="Antonin V."/>
            <person name="Barry K.W."/>
            <person name="Bougher N.L."/>
            <person name="Buchanan P."/>
            <person name="Buyck B."/>
            <person name="Bense V."/>
            <person name="Catcheside P."/>
            <person name="Chovatia M."/>
            <person name="Cooper J."/>
            <person name="Damon W."/>
            <person name="Desjardin D."/>
            <person name="Finy P."/>
            <person name="Geml J."/>
            <person name="Haridas S."/>
            <person name="Hughes K."/>
            <person name="Justo A."/>
            <person name="Karasinski D."/>
            <person name="Kautmanova I."/>
            <person name="Kiss B."/>
            <person name="Kocsube S."/>
            <person name="Kotiranta H."/>
            <person name="LaButti K.M."/>
            <person name="Lechner B.E."/>
            <person name="Liimatainen K."/>
            <person name="Lipzen A."/>
            <person name="Lukacs Z."/>
            <person name="Mihaltcheva S."/>
            <person name="Morgado L.N."/>
            <person name="Niskanen T."/>
            <person name="Noordeloos M.E."/>
            <person name="Ohm R.A."/>
            <person name="Ortiz-Santana B."/>
            <person name="Ovrebo C."/>
            <person name="Racz N."/>
            <person name="Riley R."/>
            <person name="Savchenko A."/>
            <person name="Shiryaev A."/>
            <person name="Soop K."/>
            <person name="Spirin V."/>
            <person name="Szebenyi C."/>
            <person name="Tomsovsky M."/>
            <person name="Tulloss R.E."/>
            <person name="Uehling J."/>
            <person name="Grigoriev I.V."/>
            <person name="Vagvolgyi C."/>
            <person name="Papp T."/>
            <person name="Martin F.M."/>
            <person name="Miettinen O."/>
            <person name="Hibbett D.S."/>
            <person name="Nagy L.G."/>
        </authorList>
    </citation>
    <scope>NUCLEOTIDE SEQUENCE [LARGE SCALE GENOMIC DNA]</scope>
    <source>
        <strain evidence="6 7">FP101781</strain>
    </source>
</reference>